<comment type="caution">
    <text evidence="2">The sequence shown here is derived from an EMBL/GenBank/DDBJ whole genome shotgun (WGS) entry which is preliminary data.</text>
</comment>
<dbReference type="EMBL" id="QFPW01000010">
    <property type="protein sequence ID" value="PZQ48815.1"/>
    <property type="molecule type" value="Genomic_DNA"/>
</dbReference>
<feature type="transmembrane region" description="Helical" evidence="1">
    <location>
        <begin position="162"/>
        <end position="185"/>
    </location>
</feature>
<sequence>MEDYRSPYDDLSLVKVVFFLALILLVNFVVLAVVYPGLRDAPFRGELNEELEWMARFFGPHLSESIKRRGDWFYDTALVRTGIERGVYDYFLSRPDTDATREIWTAARFGPLLDNVFDYLLLMAYRLSGVGTQLTAGLIVALVIASDALTRRRRRRYAFGDAAILVSIWSRGVFAVLLPASVIVILLPVAIYPVVTLATVAVLSLTLTIFLLFLPKIA</sequence>
<protein>
    <recommendedName>
        <fullName evidence="4">DUF4400 domain-containing protein</fullName>
    </recommendedName>
</protein>
<gene>
    <name evidence="2" type="ORF">DI556_13450</name>
</gene>
<feature type="transmembrane region" description="Helical" evidence="1">
    <location>
        <begin position="130"/>
        <end position="150"/>
    </location>
</feature>
<evidence type="ECO:0000313" key="2">
    <source>
        <dbReference type="EMBL" id="PZQ48815.1"/>
    </source>
</evidence>
<keyword evidence="1" id="KW-1133">Transmembrane helix</keyword>
<evidence type="ECO:0000256" key="1">
    <source>
        <dbReference type="SAM" id="Phobius"/>
    </source>
</evidence>
<proteinExistence type="predicted"/>
<feature type="transmembrane region" description="Helical" evidence="1">
    <location>
        <begin position="12"/>
        <end position="35"/>
    </location>
</feature>
<evidence type="ECO:0000313" key="3">
    <source>
        <dbReference type="Proteomes" id="UP000249185"/>
    </source>
</evidence>
<organism evidence="2 3">
    <name type="scientific">Rhodovulum sulfidophilum</name>
    <name type="common">Rhodobacter sulfidophilus</name>
    <dbReference type="NCBI Taxonomy" id="35806"/>
    <lineage>
        <taxon>Bacteria</taxon>
        <taxon>Pseudomonadati</taxon>
        <taxon>Pseudomonadota</taxon>
        <taxon>Alphaproteobacteria</taxon>
        <taxon>Rhodobacterales</taxon>
        <taxon>Paracoccaceae</taxon>
        <taxon>Rhodovulum</taxon>
    </lineage>
</organism>
<keyword evidence="1" id="KW-0812">Transmembrane</keyword>
<name>A0A2W5NDK8_RHOSU</name>
<evidence type="ECO:0008006" key="4">
    <source>
        <dbReference type="Google" id="ProtNLM"/>
    </source>
</evidence>
<dbReference type="AlphaFoldDB" id="A0A2W5NDK8"/>
<keyword evidence="1" id="KW-0472">Membrane</keyword>
<dbReference type="InterPro" id="IPR022266">
    <property type="entry name" value="DtrJ-like"/>
</dbReference>
<dbReference type="Pfam" id="PF14348">
    <property type="entry name" value="DtrJ-like"/>
    <property type="match status" value="1"/>
</dbReference>
<dbReference type="Proteomes" id="UP000249185">
    <property type="component" value="Unassembled WGS sequence"/>
</dbReference>
<reference evidence="2 3" key="1">
    <citation type="submission" date="2017-08" db="EMBL/GenBank/DDBJ databases">
        <title>Infants hospitalized years apart are colonized by the same room-sourced microbial strains.</title>
        <authorList>
            <person name="Brooks B."/>
            <person name="Olm M.R."/>
            <person name="Firek B.A."/>
            <person name="Baker R."/>
            <person name="Thomas B.C."/>
            <person name="Morowitz M.J."/>
            <person name="Banfield J.F."/>
        </authorList>
    </citation>
    <scope>NUCLEOTIDE SEQUENCE [LARGE SCALE GENOMIC DNA]</scope>
    <source>
        <strain evidence="2">S2_005_002_R2_34</strain>
    </source>
</reference>
<accession>A0A2W5NDK8</accession>
<feature type="transmembrane region" description="Helical" evidence="1">
    <location>
        <begin position="191"/>
        <end position="214"/>
    </location>
</feature>